<gene>
    <name evidence="9" type="primary">LOC115590941</name>
</gene>
<sequence>MAQTDWTTIFGDKATDLEQGDSWHLEFDDSVEPKSPKPGWKEYIRNTGARFRCSKCGRSWPSNRVMVVFHMHLISGQGVVKVRRIRQNCKKCASAPMEKPEIPPENISILMDNLVKKIRIKCYGENLDGGFKPPQTLEVKSPHEPAHCEACKLGICERNSAPHNPSTYKFFF</sequence>
<proteinExistence type="predicted"/>
<evidence type="ECO:0000256" key="7">
    <source>
        <dbReference type="ARBA" id="ARBA00023136"/>
    </source>
</evidence>
<reference evidence="9" key="2">
    <citation type="submission" date="2025-08" db="UniProtKB">
        <authorList>
            <consortium name="Ensembl"/>
        </authorList>
    </citation>
    <scope>IDENTIFICATION</scope>
</reference>
<dbReference type="SMART" id="SM01328">
    <property type="entry name" value="zf-3CxxC"/>
    <property type="match status" value="1"/>
</dbReference>
<evidence type="ECO:0000256" key="4">
    <source>
        <dbReference type="ARBA" id="ARBA00022771"/>
    </source>
</evidence>
<keyword evidence="4" id="KW-0863">Zinc-finger</keyword>
<evidence type="ECO:0000256" key="5">
    <source>
        <dbReference type="ARBA" id="ARBA00022833"/>
    </source>
</evidence>
<evidence type="ECO:0000259" key="8">
    <source>
        <dbReference type="SMART" id="SM01328"/>
    </source>
</evidence>
<keyword evidence="7" id="KW-0472">Membrane</keyword>
<dbReference type="InParanoid" id="A0A671Z3Q6"/>
<evidence type="ECO:0000256" key="1">
    <source>
        <dbReference type="ARBA" id="ARBA00004167"/>
    </source>
</evidence>
<dbReference type="GeneTree" id="ENSGT00940000164175"/>
<evidence type="ECO:0000313" key="10">
    <source>
        <dbReference type="Proteomes" id="UP000472265"/>
    </source>
</evidence>
<dbReference type="Ensembl" id="ENSSAUT00010073094.1">
    <property type="protein sequence ID" value="ENSSAUP00010069831.1"/>
    <property type="gene ID" value="ENSSAUG00010027634.1"/>
</dbReference>
<dbReference type="PANTHER" id="PTHR14402:SF8">
    <property type="entry name" value="RECEPTOR-TRANSPORTING PROTEIN 4"/>
    <property type="match status" value="1"/>
</dbReference>
<keyword evidence="6" id="KW-1133">Transmembrane helix</keyword>
<comment type="subcellular location">
    <subcellularLocation>
        <location evidence="1">Membrane</location>
        <topology evidence="1">Single-pass membrane protein</topology>
    </subcellularLocation>
</comment>
<dbReference type="GO" id="GO:0031849">
    <property type="term" value="F:olfactory receptor binding"/>
    <property type="evidence" value="ECO:0007669"/>
    <property type="project" value="TreeGrafter"/>
</dbReference>
<name>A0A671Z3Q6_SPAAU</name>
<dbReference type="GO" id="GO:0008270">
    <property type="term" value="F:zinc ion binding"/>
    <property type="evidence" value="ECO:0007669"/>
    <property type="project" value="UniProtKB-KW"/>
</dbReference>
<protein>
    <submittedName>
        <fullName evidence="9">Receptor-transporting protein 3-like</fullName>
    </submittedName>
</protein>
<dbReference type="GO" id="GO:0016020">
    <property type="term" value="C:membrane"/>
    <property type="evidence" value="ECO:0007669"/>
    <property type="project" value="UniProtKB-SubCell"/>
</dbReference>
<dbReference type="InterPro" id="IPR026096">
    <property type="entry name" value="R-trans_p"/>
</dbReference>
<dbReference type="GeneID" id="115590941"/>
<keyword evidence="3" id="KW-0479">Metal-binding</keyword>
<keyword evidence="10" id="KW-1185">Reference proteome</keyword>
<organism evidence="9 10">
    <name type="scientific">Sparus aurata</name>
    <name type="common">Gilthead sea bream</name>
    <dbReference type="NCBI Taxonomy" id="8175"/>
    <lineage>
        <taxon>Eukaryota</taxon>
        <taxon>Metazoa</taxon>
        <taxon>Chordata</taxon>
        <taxon>Craniata</taxon>
        <taxon>Vertebrata</taxon>
        <taxon>Euteleostomi</taxon>
        <taxon>Actinopterygii</taxon>
        <taxon>Neopterygii</taxon>
        <taxon>Teleostei</taxon>
        <taxon>Neoteleostei</taxon>
        <taxon>Acanthomorphata</taxon>
        <taxon>Eupercaria</taxon>
        <taxon>Spariformes</taxon>
        <taxon>Sparidae</taxon>
        <taxon>Sparus</taxon>
    </lineage>
</organism>
<accession>A0A671Z3Q6</accession>
<keyword evidence="2" id="KW-0812">Transmembrane</keyword>
<feature type="domain" description="3CxxC-type" evidence="8">
    <location>
        <begin position="46"/>
        <end position="154"/>
    </location>
</feature>
<evidence type="ECO:0000256" key="2">
    <source>
        <dbReference type="ARBA" id="ARBA00022692"/>
    </source>
</evidence>
<reference evidence="9" key="1">
    <citation type="submission" date="2021-04" db="EMBL/GenBank/DDBJ databases">
        <authorList>
            <consortium name="Wellcome Sanger Institute Data Sharing"/>
        </authorList>
    </citation>
    <scope>NUCLEOTIDE SEQUENCE [LARGE SCALE GENOMIC DNA]</scope>
</reference>
<reference evidence="9" key="3">
    <citation type="submission" date="2025-09" db="UniProtKB">
        <authorList>
            <consortium name="Ensembl"/>
        </authorList>
    </citation>
    <scope>IDENTIFICATION</scope>
</reference>
<dbReference type="PANTHER" id="PTHR14402">
    <property type="entry name" value="RECEPTOR TRANSPORTING PROTEIN"/>
    <property type="match status" value="1"/>
</dbReference>
<dbReference type="GO" id="GO:0051205">
    <property type="term" value="P:protein insertion into membrane"/>
    <property type="evidence" value="ECO:0007669"/>
    <property type="project" value="TreeGrafter"/>
</dbReference>
<dbReference type="Pfam" id="PF13695">
    <property type="entry name" value="Zn_ribbon_3CxxC"/>
    <property type="match status" value="1"/>
</dbReference>
<evidence type="ECO:0000256" key="6">
    <source>
        <dbReference type="ARBA" id="ARBA00022989"/>
    </source>
</evidence>
<evidence type="ECO:0000313" key="9">
    <source>
        <dbReference type="Ensembl" id="ENSSAUP00010069831.1"/>
    </source>
</evidence>
<dbReference type="RefSeq" id="XP_030288295.1">
    <property type="nucleotide sequence ID" value="XM_030432435.1"/>
</dbReference>
<dbReference type="AlphaFoldDB" id="A0A671Z3Q6"/>
<evidence type="ECO:0000256" key="3">
    <source>
        <dbReference type="ARBA" id="ARBA00022723"/>
    </source>
</evidence>
<dbReference type="Proteomes" id="UP000472265">
    <property type="component" value="Chromosome 11"/>
</dbReference>
<dbReference type="InterPro" id="IPR027377">
    <property type="entry name" value="ZAR1/RTP1-5-like_Znf-3CxxC"/>
</dbReference>
<keyword evidence="5" id="KW-0862">Zinc</keyword>
<dbReference type="GO" id="GO:0006612">
    <property type="term" value="P:protein targeting to membrane"/>
    <property type="evidence" value="ECO:0007669"/>
    <property type="project" value="TreeGrafter"/>
</dbReference>